<dbReference type="Proteomes" id="UP000683360">
    <property type="component" value="Unassembled WGS sequence"/>
</dbReference>
<evidence type="ECO:0000256" key="1">
    <source>
        <dbReference type="SAM" id="MobiDB-lite"/>
    </source>
</evidence>
<comment type="caution">
    <text evidence="2">The sequence shown here is derived from an EMBL/GenBank/DDBJ whole genome shotgun (WGS) entry which is preliminary data.</text>
</comment>
<evidence type="ECO:0000313" key="2">
    <source>
        <dbReference type="EMBL" id="CAG2245724.1"/>
    </source>
</evidence>
<accession>A0A8S3UHD5</accession>
<protein>
    <submittedName>
        <fullName evidence="2">Uncharacterized protein</fullName>
    </submittedName>
</protein>
<sequence length="309" mass="35369">MQCLFRTIQKERRSSEAQRRTCKKKEVLQTKQCHRPPILATTRLNKKVWDEAVPSSSQLSHDTSQQEGCGDEDAYEIHLKSSKTFKNKAMENVYGVTFNEKWRGQRLLDIHASLMKMFEDVIREATRGNGYERPGHGEDAVNPLRKSTKKNSREQRELAAALTSKVGLPLDRPCTITDISVFEDVLHLRILVIDSALGNRFCRIEHSRTDHVLPYGMSFYGVFPVPQVDTRGEGERQTLNARDSLSECSKYWRCIKCHKTVDRRNRNLLENPPSAASGPVKIVLRSSSETTGVRMRSLKKEIKDKFSSF</sequence>
<organism evidence="2 3">
    <name type="scientific">Mytilus edulis</name>
    <name type="common">Blue mussel</name>
    <dbReference type="NCBI Taxonomy" id="6550"/>
    <lineage>
        <taxon>Eukaryota</taxon>
        <taxon>Metazoa</taxon>
        <taxon>Spiralia</taxon>
        <taxon>Lophotrochozoa</taxon>
        <taxon>Mollusca</taxon>
        <taxon>Bivalvia</taxon>
        <taxon>Autobranchia</taxon>
        <taxon>Pteriomorphia</taxon>
        <taxon>Mytilida</taxon>
        <taxon>Mytiloidea</taxon>
        <taxon>Mytilidae</taxon>
        <taxon>Mytilinae</taxon>
        <taxon>Mytilus</taxon>
    </lineage>
</organism>
<evidence type="ECO:0000313" key="3">
    <source>
        <dbReference type="Proteomes" id="UP000683360"/>
    </source>
</evidence>
<keyword evidence="3" id="KW-1185">Reference proteome</keyword>
<gene>
    <name evidence="2" type="ORF">MEDL_57724</name>
</gene>
<proteinExistence type="predicted"/>
<name>A0A8S3UHD5_MYTED</name>
<feature type="region of interest" description="Disordered" evidence="1">
    <location>
        <begin position="128"/>
        <end position="153"/>
    </location>
</feature>
<dbReference type="AlphaFoldDB" id="A0A8S3UHD5"/>
<reference evidence="2" key="1">
    <citation type="submission" date="2021-03" db="EMBL/GenBank/DDBJ databases">
        <authorList>
            <person name="Bekaert M."/>
        </authorList>
    </citation>
    <scope>NUCLEOTIDE SEQUENCE</scope>
</reference>
<dbReference type="EMBL" id="CAJPWZ010002784">
    <property type="protein sequence ID" value="CAG2245724.1"/>
    <property type="molecule type" value="Genomic_DNA"/>
</dbReference>